<gene>
    <name evidence="2" type="ORF">AWB82_06363</name>
</gene>
<keyword evidence="3" id="KW-1185">Reference proteome</keyword>
<evidence type="ECO:0000313" key="2">
    <source>
        <dbReference type="EMBL" id="SAK90389.1"/>
    </source>
</evidence>
<feature type="signal peptide" evidence="1">
    <location>
        <begin position="1"/>
        <end position="28"/>
    </location>
</feature>
<name>A0A158D715_9BURK</name>
<proteinExistence type="predicted"/>
<reference evidence="2" key="1">
    <citation type="submission" date="2016-01" db="EMBL/GenBank/DDBJ databases">
        <authorList>
            <person name="Peeters C."/>
        </authorList>
    </citation>
    <scope>NUCLEOTIDE SEQUENCE [LARGE SCALE GENOMIC DNA]</scope>
    <source>
        <strain evidence="2">LMG 29325</strain>
    </source>
</reference>
<evidence type="ECO:0008006" key="4">
    <source>
        <dbReference type="Google" id="ProtNLM"/>
    </source>
</evidence>
<protein>
    <recommendedName>
        <fullName evidence="4">Lipoprotein</fullName>
    </recommendedName>
</protein>
<keyword evidence="1" id="KW-0732">Signal</keyword>
<evidence type="ECO:0000313" key="3">
    <source>
        <dbReference type="Proteomes" id="UP000054596"/>
    </source>
</evidence>
<dbReference type="EMBL" id="FCOJ02000072">
    <property type="protein sequence ID" value="SAK90389.1"/>
    <property type="molecule type" value="Genomic_DNA"/>
</dbReference>
<dbReference type="RefSeq" id="WP_086973283.1">
    <property type="nucleotide sequence ID" value="NZ_FCOJ02000072.1"/>
</dbReference>
<accession>A0A158D715</accession>
<feature type="chain" id="PRO_5007623744" description="Lipoprotein" evidence="1">
    <location>
        <begin position="29"/>
        <end position="146"/>
    </location>
</feature>
<sequence>MHLTGRRAALSSLLPLCFAVLATTCARADDTPNPCDTLKRIVSPAPNFSSLSAFDGRAIALPYGDDAKCAASQTNYRCTWTPRSGSSADALQGVAADIASCLPDATHDQNSPARQHFYLGARGARTEITAAQAGSNTLKLEIYGSR</sequence>
<dbReference type="OrthoDB" id="9006466at2"/>
<dbReference type="Proteomes" id="UP000054596">
    <property type="component" value="Unassembled WGS sequence"/>
</dbReference>
<comment type="caution">
    <text evidence="2">The sequence shown here is derived from an EMBL/GenBank/DDBJ whole genome shotgun (WGS) entry which is preliminary data.</text>
</comment>
<evidence type="ECO:0000256" key="1">
    <source>
        <dbReference type="SAM" id="SignalP"/>
    </source>
</evidence>
<dbReference type="STRING" id="1777143.AWB82_06363"/>
<dbReference type="AlphaFoldDB" id="A0A158D715"/>
<organism evidence="2 3">
    <name type="scientific">Caballeronia glebae</name>
    <dbReference type="NCBI Taxonomy" id="1777143"/>
    <lineage>
        <taxon>Bacteria</taxon>
        <taxon>Pseudomonadati</taxon>
        <taxon>Pseudomonadota</taxon>
        <taxon>Betaproteobacteria</taxon>
        <taxon>Burkholderiales</taxon>
        <taxon>Burkholderiaceae</taxon>
        <taxon>Caballeronia</taxon>
    </lineage>
</organism>